<accession>A0A832M4Z6</accession>
<sequence length="81" mass="9008">MDAYTPVSCDFHDELEAIATLHQTCQIVYRTEENARSKISGKIVDVYASNHADYVKLGDGTVIRLDQIVSVNDKPVSFSCD</sequence>
<dbReference type="SUPFAM" id="SSF101744">
    <property type="entry name" value="Rof/RNase P subunit-like"/>
    <property type="match status" value="1"/>
</dbReference>
<evidence type="ECO:0008006" key="2">
    <source>
        <dbReference type="Google" id="ProtNLM"/>
    </source>
</evidence>
<gene>
    <name evidence="1" type="ORF">ENR47_11560</name>
</gene>
<dbReference type="AlphaFoldDB" id="A0A832M4Z6"/>
<dbReference type="Gene3D" id="2.30.30.400">
    <property type="entry name" value="Rof-like"/>
    <property type="match status" value="1"/>
</dbReference>
<protein>
    <recommendedName>
        <fullName evidence="2">Rho-binding antiterminator</fullName>
    </recommendedName>
</protein>
<dbReference type="InterPro" id="IPR023534">
    <property type="entry name" value="Rof/RNase_P-like"/>
</dbReference>
<name>A0A832M4Z6_9CYAN</name>
<evidence type="ECO:0000313" key="1">
    <source>
        <dbReference type="EMBL" id="HGW94903.1"/>
    </source>
</evidence>
<dbReference type="EMBL" id="DSRD01000719">
    <property type="protein sequence ID" value="HGW94903.1"/>
    <property type="molecule type" value="Genomic_DNA"/>
</dbReference>
<dbReference type="InterPro" id="IPR038626">
    <property type="entry name" value="Rof-like_sf"/>
</dbReference>
<comment type="caution">
    <text evidence="1">The sequence shown here is derived from an EMBL/GenBank/DDBJ whole genome shotgun (WGS) entry which is preliminary data.</text>
</comment>
<proteinExistence type="predicted"/>
<reference evidence="1" key="1">
    <citation type="journal article" date="2020" name="mSystems">
        <title>Genome- and Community-Level Interaction Insights into Carbon Utilization and Element Cycling Functions of Hydrothermarchaeota in Hydrothermal Sediment.</title>
        <authorList>
            <person name="Zhou Z."/>
            <person name="Liu Y."/>
            <person name="Xu W."/>
            <person name="Pan J."/>
            <person name="Luo Z.H."/>
            <person name="Li M."/>
        </authorList>
    </citation>
    <scope>NUCLEOTIDE SEQUENCE [LARGE SCALE GENOMIC DNA]</scope>
    <source>
        <strain evidence="1">SpSt-402</strain>
    </source>
</reference>
<organism evidence="1">
    <name type="scientific">Oscillatoriales cyanobacterium SpSt-402</name>
    <dbReference type="NCBI Taxonomy" id="2282168"/>
    <lineage>
        <taxon>Bacteria</taxon>
        <taxon>Bacillati</taxon>
        <taxon>Cyanobacteriota</taxon>
        <taxon>Cyanophyceae</taxon>
        <taxon>Oscillatoriophycideae</taxon>
        <taxon>Oscillatoriales</taxon>
    </lineage>
</organism>